<sequence>MSAERTKICHYDLLGVSFDATSDELKKAYRQQALLWHPDKNPHRIDEATAYFAQIQSAYQVLSDPQERSWYDDHKDAILRGADLNSADPDSMTSGPTSEALMKYFSDTMFRGYSDSKDGFFMLYGKIFRAVSDEELRAAGSSMDPDLKQALSNLDFGQSFTHAKQPINRNDGSRHTYTLLEYYSFWSSFSTCRSFGWHEKYRLSEAPNRYVRRAMEKENRKLRESARKTYNDTVRSLITFVKKRDPRIQAWNAEQQELQRQREEEKSRLKAEAKTVRVKVNYQAPAWAQVDDAAYDRLFGLADGGEAGLEGEDELYCVVCDKAFKSVPQRQNHDRSKKHIKALQQMRVQLLEDDEFFEGGF</sequence>
<evidence type="ECO:0000313" key="7">
    <source>
        <dbReference type="Proteomes" id="UP000268162"/>
    </source>
</evidence>
<accession>A0A4P9ZYT0</accession>
<protein>
    <recommendedName>
        <fullName evidence="5">J domain-containing protein</fullName>
    </recommendedName>
</protein>
<dbReference type="Pfam" id="PF12171">
    <property type="entry name" value="zf-C2H2_jaz"/>
    <property type="match status" value="1"/>
</dbReference>
<organism evidence="6 7">
    <name type="scientific">Dimargaris cristalligena</name>
    <dbReference type="NCBI Taxonomy" id="215637"/>
    <lineage>
        <taxon>Eukaryota</taxon>
        <taxon>Fungi</taxon>
        <taxon>Fungi incertae sedis</taxon>
        <taxon>Zoopagomycota</taxon>
        <taxon>Kickxellomycotina</taxon>
        <taxon>Dimargaritomycetes</taxon>
        <taxon>Dimargaritales</taxon>
        <taxon>Dimargaritaceae</taxon>
        <taxon>Dimargaris</taxon>
    </lineage>
</organism>
<keyword evidence="4" id="KW-0175">Coiled coil</keyword>
<dbReference type="CDD" id="cd06257">
    <property type="entry name" value="DnaJ"/>
    <property type="match status" value="1"/>
</dbReference>
<dbReference type="PRINTS" id="PR00625">
    <property type="entry name" value="JDOMAIN"/>
</dbReference>
<dbReference type="GO" id="GO:0005737">
    <property type="term" value="C:cytoplasm"/>
    <property type="evidence" value="ECO:0007669"/>
    <property type="project" value="TreeGrafter"/>
</dbReference>
<keyword evidence="2" id="KW-0863">Zinc-finger</keyword>
<dbReference type="PROSITE" id="PS50076">
    <property type="entry name" value="DNAJ_2"/>
    <property type="match status" value="1"/>
</dbReference>
<dbReference type="SMART" id="SM00271">
    <property type="entry name" value="DnaJ"/>
    <property type="match status" value="1"/>
</dbReference>
<dbReference type="InterPro" id="IPR018253">
    <property type="entry name" value="DnaJ_domain_CS"/>
</dbReference>
<dbReference type="InterPro" id="IPR001623">
    <property type="entry name" value="DnaJ_domain"/>
</dbReference>
<dbReference type="PROSITE" id="PS00028">
    <property type="entry name" value="ZINC_FINGER_C2H2_1"/>
    <property type="match status" value="1"/>
</dbReference>
<dbReference type="InterPro" id="IPR054076">
    <property type="entry name" value="ZUO1-like_ZHD"/>
</dbReference>
<evidence type="ECO:0000256" key="2">
    <source>
        <dbReference type="ARBA" id="ARBA00022771"/>
    </source>
</evidence>
<dbReference type="SUPFAM" id="SSF57667">
    <property type="entry name" value="beta-beta-alpha zinc fingers"/>
    <property type="match status" value="1"/>
</dbReference>
<evidence type="ECO:0000259" key="5">
    <source>
        <dbReference type="PROSITE" id="PS50076"/>
    </source>
</evidence>
<dbReference type="STRING" id="215637.A0A4P9ZYT0"/>
<evidence type="ECO:0000256" key="1">
    <source>
        <dbReference type="ARBA" id="ARBA00022723"/>
    </source>
</evidence>
<keyword evidence="7" id="KW-1185">Reference proteome</keyword>
<evidence type="ECO:0000256" key="4">
    <source>
        <dbReference type="SAM" id="Coils"/>
    </source>
</evidence>
<dbReference type="InterPro" id="IPR036869">
    <property type="entry name" value="J_dom_sf"/>
</dbReference>
<dbReference type="GO" id="GO:0008270">
    <property type="term" value="F:zinc ion binding"/>
    <property type="evidence" value="ECO:0007669"/>
    <property type="project" value="UniProtKB-KW"/>
</dbReference>
<proteinExistence type="predicted"/>
<dbReference type="InterPro" id="IPR013087">
    <property type="entry name" value="Znf_C2H2_type"/>
</dbReference>
<dbReference type="GO" id="GO:0003676">
    <property type="term" value="F:nucleic acid binding"/>
    <property type="evidence" value="ECO:0007669"/>
    <property type="project" value="InterPro"/>
</dbReference>
<dbReference type="InterPro" id="IPR036236">
    <property type="entry name" value="Znf_C2H2_sf"/>
</dbReference>
<evidence type="ECO:0000313" key="6">
    <source>
        <dbReference type="EMBL" id="RKP38843.1"/>
    </source>
</evidence>
<dbReference type="InterPro" id="IPR003604">
    <property type="entry name" value="Matrin/U1-like-C_Znf_C2H2"/>
</dbReference>
<keyword evidence="3" id="KW-0862">Zinc</keyword>
<dbReference type="Pfam" id="PF00226">
    <property type="entry name" value="DnaJ"/>
    <property type="match status" value="1"/>
</dbReference>
<dbReference type="Pfam" id="PF21884">
    <property type="entry name" value="ZUO1-like_ZHD"/>
    <property type="match status" value="1"/>
</dbReference>
<name>A0A4P9ZYT0_9FUNG</name>
<feature type="domain" description="J" evidence="5">
    <location>
        <begin position="9"/>
        <end position="75"/>
    </location>
</feature>
<dbReference type="InterPro" id="IPR051964">
    <property type="entry name" value="Chaperone_stress_response"/>
</dbReference>
<dbReference type="PANTHER" id="PTHR44029">
    <property type="entry name" value="DNAJ HOMOLOG SUBFAMILY C MEMBER 21"/>
    <property type="match status" value="1"/>
</dbReference>
<dbReference type="Gene3D" id="3.30.160.60">
    <property type="entry name" value="Classic Zinc Finger"/>
    <property type="match status" value="1"/>
</dbReference>
<feature type="coiled-coil region" evidence="4">
    <location>
        <begin position="212"/>
        <end position="275"/>
    </location>
</feature>
<dbReference type="AlphaFoldDB" id="A0A4P9ZYT0"/>
<gene>
    <name evidence="6" type="ORF">BJ085DRAFT_13318</name>
</gene>
<dbReference type="SUPFAM" id="SSF46565">
    <property type="entry name" value="Chaperone J-domain"/>
    <property type="match status" value="1"/>
</dbReference>
<reference evidence="7" key="1">
    <citation type="journal article" date="2018" name="Nat. Microbiol.">
        <title>Leveraging single-cell genomics to expand the fungal tree of life.</title>
        <authorList>
            <person name="Ahrendt S.R."/>
            <person name="Quandt C.A."/>
            <person name="Ciobanu D."/>
            <person name="Clum A."/>
            <person name="Salamov A."/>
            <person name="Andreopoulos B."/>
            <person name="Cheng J.F."/>
            <person name="Woyke T."/>
            <person name="Pelin A."/>
            <person name="Henrissat B."/>
            <person name="Reynolds N.K."/>
            <person name="Benny G.L."/>
            <person name="Smith M.E."/>
            <person name="James T.Y."/>
            <person name="Grigoriev I.V."/>
        </authorList>
    </citation>
    <scope>NUCLEOTIDE SEQUENCE [LARGE SCALE GENOMIC DNA]</scope>
    <source>
        <strain evidence="7">RSA 468</strain>
    </source>
</reference>
<dbReference type="Proteomes" id="UP000268162">
    <property type="component" value="Unassembled WGS sequence"/>
</dbReference>
<keyword evidence="1" id="KW-0479">Metal-binding</keyword>
<dbReference type="SMART" id="SM00451">
    <property type="entry name" value="ZnF_U1"/>
    <property type="match status" value="1"/>
</dbReference>
<dbReference type="InterPro" id="IPR022755">
    <property type="entry name" value="Znf_C2H2_jaz"/>
</dbReference>
<dbReference type="PANTHER" id="PTHR44029:SF1">
    <property type="entry name" value="DNAJ HOMOLOG SUBFAMILY C MEMBER 21"/>
    <property type="match status" value="1"/>
</dbReference>
<evidence type="ECO:0000256" key="3">
    <source>
        <dbReference type="ARBA" id="ARBA00022833"/>
    </source>
</evidence>
<dbReference type="Gene3D" id="1.10.287.110">
    <property type="entry name" value="DnaJ domain"/>
    <property type="match status" value="1"/>
</dbReference>
<dbReference type="EMBL" id="ML002324">
    <property type="protein sequence ID" value="RKP38843.1"/>
    <property type="molecule type" value="Genomic_DNA"/>
</dbReference>
<dbReference type="PROSITE" id="PS00636">
    <property type="entry name" value="DNAJ_1"/>
    <property type="match status" value="1"/>
</dbReference>